<feature type="domain" description="CBS" evidence="3">
    <location>
        <begin position="78"/>
        <end position="131"/>
    </location>
</feature>
<dbReference type="InterPro" id="IPR046342">
    <property type="entry name" value="CBS_dom_sf"/>
</dbReference>
<dbReference type="InterPro" id="IPR051257">
    <property type="entry name" value="Diverse_CBS-Domain"/>
</dbReference>
<evidence type="ECO:0000313" key="5">
    <source>
        <dbReference type="Proteomes" id="UP000258927"/>
    </source>
</evidence>
<dbReference type="EMBL" id="CP021330">
    <property type="protein sequence ID" value="AVX05767.1"/>
    <property type="molecule type" value="Genomic_DNA"/>
</dbReference>
<accession>A0A2R4MIA7</accession>
<sequence>MSTHQSIADFMVRDVTTFSPTFEINHAVAMLLDKGISGAPVVEDTGNLLGMLTKKDCFRAALNANYYKQWGGTVAQYMSHDPVTLDVDLDVVSAAEHFLASSYRLFPVVDDGQIVGIISRSDLLKAFAQLG</sequence>
<name>A0A2R4MIA7_9HYPH</name>
<dbReference type="Gene3D" id="3.10.580.10">
    <property type="entry name" value="CBS-domain"/>
    <property type="match status" value="1"/>
</dbReference>
<dbReference type="PANTHER" id="PTHR43080:SF26">
    <property type="entry name" value="REGULATORY PROTEIN"/>
    <property type="match status" value="1"/>
</dbReference>
<reference evidence="4 5" key="1">
    <citation type="submission" date="2017-05" db="EMBL/GenBank/DDBJ databases">
        <title>Genome Analysis of Maritalea myrionectae HL2708#5.</title>
        <authorList>
            <consortium name="Cotde Inc.-PKNU"/>
            <person name="Jang D."/>
            <person name="Oh H.-M."/>
        </authorList>
    </citation>
    <scope>NUCLEOTIDE SEQUENCE [LARGE SCALE GENOMIC DNA]</scope>
    <source>
        <strain evidence="4 5">HL2708#5</strain>
    </source>
</reference>
<dbReference type="AlphaFoldDB" id="A0A2R4MIA7"/>
<organism evidence="4 5">
    <name type="scientific">Maritalea myrionectae</name>
    <dbReference type="NCBI Taxonomy" id="454601"/>
    <lineage>
        <taxon>Bacteria</taxon>
        <taxon>Pseudomonadati</taxon>
        <taxon>Pseudomonadota</taxon>
        <taxon>Alphaproteobacteria</taxon>
        <taxon>Hyphomicrobiales</taxon>
        <taxon>Devosiaceae</taxon>
        <taxon>Maritalea</taxon>
    </lineage>
</organism>
<dbReference type="KEGG" id="mmyr:MXMO3_03261"/>
<keyword evidence="1 2" id="KW-0129">CBS domain</keyword>
<evidence type="ECO:0000313" key="4">
    <source>
        <dbReference type="EMBL" id="AVX05767.1"/>
    </source>
</evidence>
<dbReference type="PROSITE" id="PS51371">
    <property type="entry name" value="CBS"/>
    <property type="match status" value="2"/>
</dbReference>
<dbReference type="SUPFAM" id="SSF54631">
    <property type="entry name" value="CBS-domain pair"/>
    <property type="match status" value="1"/>
</dbReference>
<dbReference type="STRING" id="1122213.GCA_000423365_00954"/>
<evidence type="ECO:0000256" key="2">
    <source>
        <dbReference type="PROSITE-ProRule" id="PRU00703"/>
    </source>
</evidence>
<dbReference type="RefSeq" id="WP_117396548.1">
    <property type="nucleotide sequence ID" value="NZ_CP021330.1"/>
</dbReference>
<evidence type="ECO:0000256" key="1">
    <source>
        <dbReference type="ARBA" id="ARBA00023122"/>
    </source>
</evidence>
<feature type="domain" description="CBS" evidence="3">
    <location>
        <begin position="11"/>
        <end position="67"/>
    </location>
</feature>
<dbReference type="CDD" id="cd04629">
    <property type="entry name" value="CBS_pair_bac"/>
    <property type="match status" value="1"/>
</dbReference>
<proteinExistence type="predicted"/>
<dbReference type="Pfam" id="PF00571">
    <property type="entry name" value="CBS"/>
    <property type="match status" value="2"/>
</dbReference>
<dbReference type="SMART" id="SM00116">
    <property type="entry name" value="CBS"/>
    <property type="match status" value="2"/>
</dbReference>
<dbReference type="PANTHER" id="PTHR43080">
    <property type="entry name" value="CBS DOMAIN-CONTAINING PROTEIN CBSX3, MITOCHONDRIAL"/>
    <property type="match status" value="1"/>
</dbReference>
<evidence type="ECO:0000259" key="3">
    <source>
        <dbReference type="PROSITE" id="PS51371"/>
    </source>
</evidence>
<keyword evidence="5" id="KW-1185">Reference proteome</keyword>
<dbReference type="InterPro" id="IPR044729">
    <property type="entry name" value="CBS_bac"/>
</dbReference>
<dbReference type="Proteomes" id="UP000258927">
    <property type="component" value="Chromosome"/>
</dbReference>
<dbReference type="InterPro" id="IPR000644">
    <property type="entry name" value="CBS_dom"/>
</dbReference>
<gene>
    <name evidence="4" type="ORF">MXMO3_03261</name>
</gene>
<protein>
    <submittedName>
        <fullName evidence="4">IMP dehydrogenase</fullName>
    </submittedName>
</protein>